<feature type="transmembrane region" description="Helical" evidence="7">
    <location>
        <begin position="48"/>
        <end position="69"/>
    </location>
</feature>
<dbReference type="GO" id="GO:0008610">
    <property type="term" value="P:lipid biosynthetic process"/>
    <property type="evidence" value="ECO:0007669"/>
    <property type="project" value="InterPro"/>
</dbReference>
<dbReference type="PANTHER" id="PTHR21624">
    <property type="entry name" value="STEROL DESATURASE-RELATED PROTEIN"/>
    <property type="match status" value="1"/>
</dbReference>
<evidence type="ECO:0000256" key="7">
    <source>
        <dbReference type="SAM" id="Phobius"/>
    </source>
</evidence>
<keyword evidence="10" id="KW-1185">Reference proteome</keyword>
<dbReference type="RefSeq" id="WP_087106614.1">
    <property type="nucleotide sequence ID" value="NZ_CBCSCN010000004.1"/>
</dbReference>
<evidence type="ECO:0000256" key="5">
    <source>
        <dbReference type="ARBA" id="ARBA00023098"/>
    </source>
</evidence>
<evidence type="ECO:0000256" key="1">
    <source>
        <dbReference type="ARBA" id="ARBA00004127"/>
    </source>
</evidence>
<dbReference type="SUPFAM" id="SSF55961">
    <property type="entry name" value="Bet v1-like"/>
    <property type="match status" value="1"/>
</dbReference>
<dbReference type="Gene3D" id="3.30.530.20">
    <property type="match status" value="1"/>
</dbReference>
<name>A0A1X7AFE9_9GAMM</name>
<comment type="subcellular location">
    <subcellularLocation>
        <location evidence="1">Endomembrane system</location>
        <topology evidence="1">Multi-pass membrane protein</topology>
    </subcellularLocation>
</comment>
<evidence type="ECO:0000256" key="2">
    <source>
        <dbReference type="ARBA" id="ARBA00022692"/>
    </source>
</evidence>
<protein>
    <submittedName>
        <fullName evidence="9">Fatty acid hydroxylase superfamily protein</fullName>
    </submittedName>
</protein>
<dbReference type="OrthoDB" id="9770329at2"/>
<dbReference type="GO" id="GO:0050479">
    <property type="term" value="F:glyceryl-ether monooxygenase activity"/>
    <property type="evidence" value="ECO:0007669"/>
    <property type="project" value="TreeGrafter"/>
</dbReference>
<dbReference type="InterPro" id="IPR006694">
    <property type="entry name" value="Fatty_acid_hydroxylase"/>
</dbReference>
<dbReference type="Proteomes" id="UP000196573">
    <property type="component" value="Unassembled WGS sequence"/>
</dbReference>
<evidence type="ECO:0000256" key="3">
    <source>
        <dbReference type="ARBA" id="ARBA00022989"/>
    </source>
</evidence>
<dbReference type="Pfam" id="PF10604">
    <property type="entry name" value="Polyketide_cyc2"/>
    <property type="match status" value="1"/>
</dbReference>
<dbReference type="GO" id="GO:0012505">
    <property type="term" value="C:endomembrane system"/>
    <property type="evidence" value="ECO:0007669"/>
    <property type="project" value="UniProtKB-SubCell"/>
</dbReference>
<evidence type="ECO:0000259" key="8">
    <source>
        <dbReference type="Pfam" id="PF04116"/>
    </source>
</evidence>
<feature type="transmembrane region" description="Helical" evidence="7">
    <location>
        <begin position="308"/>
        <end position="327"/>
    </location>
</feature>
<organism evidence="9 10">
    <name type="scientific">Parendozoicomonas haliclonae</name>
    <dbReference type="NCBI Taxonomy" id="1960125"/>
    <lineage>
        <taxon>Bacteria</taxon>
        <taxon>Pseudomonadati</taxon>
        <taxon>Pseudomonadota</taxon>
        <taxon>Gammaproteobacteria</taxon>
        <taxon>Oceanospirillales</taxon>
        <taxon>Endozoicomonadaceae</taxon>
        <taxon>Parendozoicomonas</taxon>
    </lineage>
</organism>
<keyword evidence="6 7" id="KW-0472">Membrane</keyword>
<keyword evidence="5" id="KW-0443">Lipid metabolism</keyword>
<dbReference type="EMBL" id="FWPT01000001">
    <property type="protein sequence ID" value="SMA35561.1"/>
    <property type="molecule type" value="Genomic_DNA"/>
</dbReference>
<dbReference type="GO" id="GO:0006643">
    <property type="term" value="P:membrane lipid metabolic process"/>
    <property type="evidence" value="ECO:0007669"/>
    <property type="project" value="TreeGrafter"/>
</dbReference>
<evidence type="ECO:0000256" key="6">
    <source>
        <dbReference type="ARBA" id="ARBA00023136"/>
    </source>
</evidence>
<evidence type="ECO:0000256" key="4">
    <source>
        <dbReference type="ARBA" id="ARBA00023002"/>
    </source>
</evidence>
<dbReference type="InterPro" id="IPR051689">
    <property type="entry name" value="Sterol_desaturase/TMEM195"/>
</dbReference>
<keyword evidence="4" id="KW-0560">Oxidoreductase</keyword>
<gene>
    <name evidence="9" type="ORF">EHSB41UT_00543</name>
</gene>
<evidence type="ECO:0000313" key="10">
    <source>
        <dbReference type="Proteomes" id="UP000196573"/>
    </source>
</evidence>
<feature type="transmembrane region" description="Helical" evidence="7">
    <location>
        <begin position="81"/>
        <end position="99"/>
    </location>
</feature>
<dbReference type="AlphaFoldDB" id="A0A1X7AFE9"/>
<feature type="transmembrane region" description="Helical" evidence="7">
    <location>
        <begin position="6"/>
        <end position="27"/>
    </location>
</feature>
<sequence length="532" mass="60292">MVEFEYNMAAVGIPLLFLLMLVEYLALKLKGKNLHTYSDSVTSASMGACLLISEALLKVYTFGVFIWIWDNFRLFDFSSASLVTWVVFFFGTDLCYYWFHRIAHERNILWGAHEGHHQGEEFNYVTAIRQSAFQYGFSWVFYLPLALFGCPPEVFLGQFVILKGYQFWIHTQGIDRIPFIEGILSTPSSHRVHHAKNPIYIDRNYGGTLVIWDRMFGSWQPELATEACHYGTTNPTHSLSPIKLNLRHWGTMFSDAVHTKKWSDKIGLWFKPTGWRPADCVEPHNHLQKEGTADREKYDPKSTTTQKVYAGVSTLLTFVAAVMFIFLSPQLDGFIKGAGALILLGGVVAATGLLENKPQYFLLELVRLPAMVWFIATLWFFPVTTTIVNTIVINKPAAQALNYASDVSRWPEWHPQSETIAPPRTGSLLTGDAFTETVSTPAGQNDLVWKVEQAEHGSLWQASADNLTNGSQILLTYRTQNTGPSETTFERTLDYTLRNFALVAANALHFKKVMEEKSEQSLERLKCAIEQN</sequence>
<dbReference type="InterPro" id="IPR023393">
    <property type="entry name" value="START-like_dom_sf"/>
</dbReference>
<feature type="transmembrane region" description="Helical" evidence="7">
    <location>
        <begin position="333"/>
        <end position="354"/>
    </location>
</feature>
<dbReference type="GO" id="GO:0016020">
    <property type="term" value="C:membrane"/>
    <property type="evidence" value="ECO:0007669"/>
    <property type="project" value="GOC"/>
</dbReference>
<dbReference type="Pfam" id="PF04116">
    <property type="entry name" value="FA_hydroxylase"/>
    <property type="match status" value="1"/>
</dbReference>
<dbReference type="CDD" id="cd07812">
    <property type="entry name" value="SRPBCC"/>
    <property type="match status" value="1"/>
</dbReference>
<reference evidence="9 10" key="1">
    <citation type="submission" date="2017-03" db="EMBL/GenBank/DDBJ databases">
        <authorList>
            <person name="Afonso C.L."/>
            <person name="Miller P.J."/>
            <person name="Scott M.A."/>
            <person name="Spackman E."/>
            <person name="Goraichik I."/>
            <person name="Dimitrov K.M."/>
            <person name="Suarez D.L."/>
            <person name="Swayne D.E."/>
        </authorList>
    </citation>
    <scope>NUCLEOTIDE SEQUENCE [LARGE SCALE GENOMIC DNA]</scope>
    <source>
        <strain evidence="9">SB41UT1</strain>
    </source>
</reference>
<dbReference type="InterPro" id="IPR019587">
    <property type="entry name" value="Polyketide_cyclase/dehydratase"/>
</dbReference>
<evidence type="ECO:0000313" key="9">
    <source>
        <dbReference type="EMBL" id="SMA35561.1"/>
    </source>
</evidence>
<keyword evidence="2 7" id="KW-0812">Transmembrane</keyword>
<keyword evidence="3 7" id="KW-1133">Transmembrane helix</keyword>
<proteinExistence type="predicted"/>
<accession>A0A1X7AFE9</accession>
<dbReference type="PANTHER" id="PTHR21624:SF1">
    <property type="entry name" value="ALKYLGLYCEROL MONOOXYGENASE"/>
    <property type="match status" value="1"/>
</dbReference>
<dbReference type="GO" id="GO:0005506">
    <property type="term" value="F:iron ion binding"/>
    <property type="evidence" value="ECO:0007669"/>
    <property type="project" value="InterPro"/>
</dbReference>
<feature type="domain" description="Fatty acid hydroxylase" evidence="8">
    <location>
        <begin position="85"/>
        <end position="218"/>
    </location>
</feature>